<proteinExistence type="predicted"/>
<dbReference type="AlphaFoldDB" id="A0A1M5H5P6"/>
<feature type="region of interest" description="Disordered" evidence="1">
    <location>
        <begin position="551"/>
        <end position="616"/>
    </location>
</feature>
<evidence type="ECO:0000313" key="3">
    <source>
        <dbReference type="Proteomes" id="UP000184406"/>
    </source>
</evidence>
<gene>
    <name evidence="2" type="ORF">SAMN03080594_1132</name>
</gene>
<evidence type="ECO:0000256" key="1">
    <source>
        <dbReference type="SAM" id="MobiDB-lite"/>
    </source>
</evidence>
<name>A0A1M5H5P6_9FLAO</name>
<protein>
    <recommendedName>
        <fullName evidence="4">Collagen triple helix repeat-containing protein</fullName>
    </recommendedName>
</protein>
<dbReference type="Proteomes" id="UP000184406">
    <property type="component" value="Unassembled WGS sequence"/>
</dbReference>
<feature type="non-terminal residue" evidence="2">
    <location>
        <position position="616"/>
    </location>
</feature>
<reference evidence="3" key="1">
    <citation type="submission" date="2016-11" db="EMBL/GenBank/DDBJ databases">
        <authorList>
            <person name="Varghese N."/>
            <person name="Submissions S."/>
        </authorList>
    </citation>
    <scope>NUCLEOTIDE SEQUENCE [LARGE SCALE GENOMIC DNA]</scope>
    <source>
        <strain evidence="3">DSM 17539</strain>
    </source>
</reference>
<evidence type="ECO:0008006" key="4">
    <source>
        <dbReference type="Google" id="ProtNLM"/>
    </source>
</evidence>
<evidence type="ECO:0000313" key="2">
    <source>
        <dbReference type="EMBL" id="SHG11319.1"/>
    </source>
</evidence>
<organism evidence="2 3">
    <name type="scientific">Arenibacter palladensis</name>
    <dbReference type="NCBI Taxonomy" id="237373"/>
    <lineage>
        <taxon>Bacteria</taxon>
        <taxon>Pseudomonadati</taxon>
        <taxon>Bacteroidota</taxon>
        <taxon>Flavobacteriia</taxon>
        <taxon>Flavobacteriales</taxon>
        <taxon>Flavobacteriaceae</taxon>
        <taxon>Arenibacter</taxon>
    </lineage>
</organism>
<sequence length="616" mass="61540">AVGTTELAADAVTNAKLADNAVQTENILSGGNDKVLVTDAVGTVEWIDKSSFAAIADQVTITGAGTSGDPFKVDDLSIVTAKLGADAVTNAKLADNAVQTENILSGGNDKVLVTDALGTVEWIDKSSFAAIADQVTITGAGTSGNPFKVEDLSIVTAKLGADAVTNAKLADNAVQTENILSGGNDKVLVTDAVGTVEWIDKSSFAAIADQVTITGAGTSGDPFKVEDLSIVTAKLGADAVTNAKLADDAVQTENILSGGNDKVLVTDAVGTVVWVDKSSFAVLADQVTITGAGTSGDPFKVEDLSIVNSKLGPDAVTNSKLADDAVQLENIADGTVSGQVMQWDGTEWTLVDLGSVTVTENDGVIGNEVTNATDGTLIRSGAGTTISPYTLDVATGGITANELADDAVTAAKINADVAGSGLVQNATTGALEVDGTAITGDGNITSSDLTVGGDANALLGDVTLEIAAGAVGTTELAADAVTNAKLADDAVQPENILSGGNDKVMVTGATGTVEWVDKSLLNTDNQGISSSIVSANESVNIALERGGSTTIDIRDADDDPYNEIELPAGGTGGQVLSTDGSGIYSWIDPDTGPQGPAGPQGPPGSDGATGATGAQG</sequence>
<accession>A0A1M5H5P6</accession>
<dbReference type="EMBL" id="FQUX01000013">
    <property type="protein sequence ID" value="SHG11319.1"/>
    <property type="molecule type" value="Genomic_DNA"/>
</dbReference>
<keyword evidence="3" id="KW-1185">Reference proteome</keyword>
<feature type="non-terminal residue" evidence="2">
    <location>
        <position position="1"/>
    </location>
</feature>